<dbReference type="PANTHER" id="PTHR44858">
    <property type="entry name" value="TETRATRICOPEPTIDE REPEAT PROTEIN 6"/>
    <property type="match status" value="1"/>
</dbReference>
<dbReference type="OrthoDB" id="6372180at2"/>
<dbReference type="PROSITE" id="PS50005">
    <property type="entry name" value="TPR"/>
    <property type="match status" value="1"/>
</dbReference>
<dbReference type="Proteomes" id="UP000244527">
    <property type="component" value="Chromosome"/>
</dbReference>
<keyword evidence="1" id="KW-0677">Repeat</keyword>
<organism evidence="4 5">
    <name type="scientific">Flavobacterium faecale</name>
    <dbReference type="NCBI Taxonomy" id="1355330"/>
    <lineage>
        <taxon>Bacteria</taxon>
        <taxon>Pseudomonadati</taxon>
        <taxon>Bacteroidota</taxon>
        <taxon>Flavobacteriia</taxon>
        <taxon>Flavobacteriales</taxon>
        <taxon>Flavobacteriaceae</taxon>
        <taxon>Flavobacterium</taxon>
    </lineage>
</organism>
<sequence length="396" mass="44399">MKSTVIKALFIAILTTVNVYSQEKTQVQILSAVVKNQKIQGAEVIFQKNGETSIKTITDGNGMVSIPRIFDGVDDSNVTLIIKKSGYSTLVTKGPVNNLTYALSPIMEQLDGMRIVLSWGAQPLDLDSHISYPGNHICYYHKTGAMANLDVDDTDSYGPETITIERKQPGQKYIYAVHDYSDKDTNYGNRLSDVSDARVYVYIGNTLIRSYKVPKRQSGNIWVVFMVDENGSFQDVNKFYDANQWEGVRSELEVLRGKSNITERSAISQTDISKSNDVNKRGENAYHAKQLEQSVAYYQQAINLNQNNGQAYSNLGLSFQKLNRVAEAIWANRKAVSLANGPSANVVKASSYYNIGRIYEKKGQWQDAMDNFTKASQNKANPTYDNAINRMKQNLR</sequence>
<dbReference type="AlphaFoldDB" id="A0A2S1LE14"/>
<proteinExistence type="predicted"/>
<dbReference type="InterPro" id="IPR011990">
    <property type="entry name" value="TPR-like_helical_dom_sf"/>
</dbReference>
<dbReference type="Gene3D" id="1.25.40.10">
    <property type="entry name" value="Tetratricopeptide repeat domain"/>
    <property type="match status" value="1"/>
</dbReference>
<evidence type="ECO:0000313" key="5">
    <source>
        <dbReference type="Proteomes" id="UP000244527"/>
    </source>
</evidence>
<keyword evidence="2 3" id="KW-0802">TPR repeat</keyword>
<dbReference type="SUPFAM" id="SSF48452">
    <property type="entry name" value="TPR-like"/>
    <property type="match status" value="1"/>
</dbReference>
<dbReference type="InterPro" id="IPR050498">
    <property type="entry name" value="Ycf3"/>
</dbReference>
<gene>
    <name evidence="4" type="ORF">FFWV33_10770</name>
</gene>
<reference evidence="4 5" key="1">
    <citation type="submission" date="2017-04" db="EMBL/GenBank/DDBJ databases">
        <title>Compelte genome sequence of WV33.</title>
        <authorList>
            <person name="Lee P.C."/>
        </authorList>
    </citation>
    <scope>NUCLEOTIDE SEQUENCE [LARGE SCALE GENOMIC DNA]</scope>
    <source>
        <strain evidence="4 5">WV33</strain>
    </source>
</reference>
<evidence type="ECO:0000256" key="2">
    <source>
        <dbReference type="ARBA" id="ARBA00022803"/>
    </source>
</evidence>
<evidence type="ECO:0000313" key="4">
    <source>
        <dbReference type="EMBL" id="AWG21967.1"/>
    </source>
</evidence>
<accession>A0A2S1LE14</accession>
<dbReference type="RefSeq" id="WP_108740899.1">
    <property type="nucleotide sequence ID" value="NZ_CP020918.1"/>
</dbReference>
<evidence type="ECO:0000256" key="3">
    <source>
        <dbReference type="PROSITE-ProRule" id="PRU00339"/>
    </source>
</evidence>
<dbReference type="InterPro" id="IPR019734">
    <property type="entry name" value="TPR_rpt"/>
</dbReference>
<dbReference type="SMART" id="SM00028">
    <property type="entry name" value="TPR"/>
    <property type="match status" value="3"/>
</dbReference>
<dbReference type="PANTHER" id="PTHR44858:SF1">
    <property type="entry name" value="UDP-N-ACETYLGLUCOSAMINE--PEPTIDE N-ACETYLGLUCOSAMINYLTRANSFERASE SPINDLY-RELATED"/>
    <property type="match status" value="1"/>
</dbReference>
<name>A0A2S1LE14_9FLAO</name>
<feature type="repeat" description="TPR" evidence="3">
    <location>
        <begin position="349"/>
        <end position="382"/>
    </location>
</feature>
<dbReference type="EMBL" id="CP020918">
    <property type="protein sequence ID" value="AWG21967.1"/>
    <property type="molecule type" value="Genomic_DNA"/>
</dbReference>
<evidence type="ECO:0000256" key="1">
    <source>
        <dbReference type="ARBA" id="ARBA00022737"/>
    </source>
</evidence>
<dbReference type="KEGG" id="ffa:FFWV33_10770"/>
<dbReference type="Pfam" id="PF13181">
    <property type="entry name" value="TPR_8"/>
    <property type="match status" value="2"/>
</dbReference>
<keyword evidence="5" id="KW-1185">Reference proteome</keyword>
<protein>
    <submittedName>
        <fullName evidence="4">Uncharacterized protein</fullName>
    </submittedName>
</protein>